<name>A0AAW7X5A1_9GAMM</name>
<feature type="binding site" evidence="9">
    <location>
        <position position="100"/>
    </location>
    <ligand>
        <name>Zn(2+)</name>
        <dbReference type="ChEBI" id="CHEBI:29105"/>
    </ligand>
</feature>
<comment type="similarity">
    <text evidence="1 9">Belongs to the MsrB Met sulfoxide reductase family.</text>
</comment>
<evidence type="ECO:0000256" key="9">
    <source>
        <dbReference type="HAMAP-Rule" id="MF_01400"/>
    </source>
</evidence>
<dbReference type="EMBL" id="JAUOPB010000007">
    <property type="protein sequence ID" value="MDO6422871.1"/>
    <property type="molecule type" value="Genomic_DNA"/>
</dbReference>
<dbReference type="AlphaFoldDB" id="A0AAW7X5A1"/>
<dbReference type="PANTHER" id="PTHR10173">
    <property type="entry name" value="METHIONINE SULFOXIDE REDUCTASE"/>
    <property type="match status" value="1"/>
</dbReference>
<comment type="cofactor">
    <cofactor evidence="9">
        <name>Zn(2+)</name>
        <dbReference type="ChEBI" id="CHEBI:29105"/>
    </cofactor>
    <text evidence="9">Binds 1 zinc ion per subunit. The zinc ion is important for the structural integrity of the protein.</text>
</comment>
<protein>
    <recommendedName>
        <fullName evidence="3 9">Peptide methionine sulfoxide reductase MsrB</fullName>
        <ecNumber evidence="2 9">1.8.4.12</ecNumber>
    </recommendedName>
    <alternativeName>
        <fullName evidence="8 9">Peptide-methionine (R)-S-oxide reductase</fullName>
    </alternativeName>
</protein>
<evidence type="ECO:0000256" key="3">
    <source>
        <dbReference type="ARBA" id="ARBA00021130"/>
    </source>
</evidence>
<evidence type="ECO:0000256" key="4">
    <source>
        <dbReference type="ARBA" id="ARBA00022723"/>
    </source>
</evidence>
<comment type="caution">
    <text evidence="11">The sequence shown here is derived from an EMBL/GenBank/DDBJ whole genome shotgun (WGS) entry which is preliminary data.</text>
</comment>
<accession>A0AAW7X5A1</accession>
<gene>
    <name evidence="9 11" type="primary">msrB</name>
    <name evidence="11" type="ORF">Q4521_10325</name>
</gene>
<dbReference type="InterPro" id="IPR028427">
    <property type="entry name" value="Met_Sox_Rdtase_MsrB"/>
</dbReference>
<dbReference type="EC" id="1.8.4.12" evidence="2 9"/>
<dbReference type="GO" id="GO:0006979">
    <property type="term" value="P:response to oxidative stress"/>
    <property type="evidence" value="ECO:0007669"/>
    <property type="project" value="InterPro"/>
</dbReference>
<feature type="active site" description="Nucleophile" evidence="9">
    <location>
        <position position="120"/>
    </location>
</feature>
<evidence type="ECO:0000256" key="8">
    <source>
        <dbReference type="ARBA" id="ARBA00075819"/>
    </source>
</evidence>
<dbReference type="GO" id="GO:0033743">
    <property type="term" value="F:peptide-methionine (R)-S-oxide reductase activity"/>
    <property type="evidence" value="ECO:0007669"/>
    <property type="project" value="UniProtKB-UniRule"/>
</dbReference>
<keyword evidence="4 9" id="KW-0479">Metal-binding</keyword>
<dbReference type="GO" id="GO:0030091">
    <property type="term" value="P:protein repair"/>
    <property type="evidence" value="ECO:0007669"/>
    <property type="project" value="InterPro"/>
</dbReference>
<dbReference type="InterPro" id="IPR002579">
    <property type="entry name" value="Met_Sox_Rdtase_MsrB_dom"/>
</dbReference>
<evidence type="ECO:0000259" key="10">
    <source>
        <dbReference type="PROSITE" id="PS51790"/>
    </source>
</evidence>
<dbReference type="PROSITE" id="PS51790">
    <property type="entry name" value="MSRB"/>
    <property type="match status" value="1"/>
</dbReference>
<feature type="domain" description="MsrB" evidence="10">
    <location>
        <begin position="9"/>
        <end position="131"/>
    </location>
</feature>
<dbReference type="HAMAP" id="MF_01400">
    <property type="entry name" value="MsrB"/>
    <property type="match status" value="1"/>
</dbReference>
<evidence type="ECO:0000256" key="1">
    <source>
        <dbReference type="ARBA" id="ARBA00007174"/>
    </source>
</evidence>
<feature type="binding site" evidence="9">
    <location>
        <position position="51"/>
    </location>
    <ligand>
        <name>Zn(2+)</name>
        <dbReference type="ChEBI" id="CHEBI:29105"/>
    </ligand>
</feature>
<keyword evidence="5 9" id="KW-0862">Zinc</keyword>
<organism evidence="11 12">
    <name type="scientific">Saccharophagus degradans</name>
    <dbReference type="NCBI Taxonomy" id="86304"/>
    <lineage>
        <taxon>Bacteria</taxon>
        <taxon>Pseudomonadati</taxon>
        <taxon>Pseudomonadota</taxon>
        <taxon>Gammaproteobacteria</taxon>
        <taxon>Cellvibrionales</taxon>
        <taxon>Cellvibrionaceae</taxon>
        <taxon>Saccharophagus</taxon>
    </lineage>
</organism>
<dbReference type="Proteomes" id="UP001169760">
    <property type="component" value="Unassembled WGS sequence"/>
</dbReference>
<dbReference type="Pfam" id="PF01641">
    <property type="entry name" value="SelR"/>
    <property type="match status" value="1"/>
</dbReference>
<dbReference type="FunFam" id="2.170.150.20:FF:000001">
    <property type="entry name" value="Peptide methionine sulfoxide reductase MsrB"/>
    <property type="match status" value="1"/>
</dbReference>
<feature type="binding site" evidence="9">
    <location>
        <position position="97"/>
    </location>
    <ligand>
        <name>Zn(2+)</name>
        <dbReference type="ChEBI" id="CHEBI:29105"/>
    </ligand>
</feature>
<keyword evidence="6 9" id="KW-0560">Oxidoreductase</keyword>
<dbReference type="GO" id="GO:0008270">
    <property type="term" value="F:zinc ion binding"/>
    <property type="evidence" value="ECO:0007669"/>
    <property type="project" value="UniProtKB-UniRule"/>
</dbReference>
<evidence type="ECO:0000256" key="6">
    <source>
        <dbReference type="ARBA" id="ARBA00023002"/>
    </source>
</evidence>
<dbReference type="GO" id="GO:0005737">
    <property type="term" value="C:cytoplasm"/>
    <property type="evidence" value="ECO:0007669"/>
    <property type="project" value="TreeGrafter"/>
</dbReference>
<evidence type="ECO:0000256" key="5">
    <source>
        <dbReference type="ARBA" id="ARBA00022833"/>
    </source>
</evidence>
<dbReference type="PANTHER" id="PTHR10173:SF52">
    <property type="entry name" value="METHIONINE-R-SULFOXIDE REDUCTASE B1"/>
    <property type="match status" value="1"/>
</dbReference>
<reference evidence="11" key="1">
    <citation type="submission" date="2023-07" db="EMBL/GenBank/DDBJ databases">
        <title>Genome content predicts the carbon catabolic preferences of heterotrophic bacteria.</title>
        <authorList>
            <person name="Gralka M."/>
        </authorList>
    </citation>
    <scope>NUCLEOTIDE SEQUENCE</scope>
    <source>
        <strain evidence="11">I3M17_2</strain>
    </source>
</reference>
<comment type="catalytic activity">
    <reaction evidence="7 9">
        <text>L-methionyl-[protein] + [thioredoxin]-disulfide + H2O = L-methionyl-(R)-S-oxide-[protein] + [thioredoxin]-dithiol</text>
        <dbReference type="Rhea" id="RHEA:24164"/>
        <dbReference type="Rhea" id="RHEA-COMP:10698"/>
        <dbReference type="Rhea" id="RHEA-COMP:10700"/>
        <dbReference type="Rhea" id="RHEA-COMP:12313"/>
        <dbReference type="Rhea" id="RHEA-COMP:12314"/>
        <dbReference type="ChEBI" id="CHEBI:15377"/>
        <dbReference type="ChEBI" id="CHEBI:16044"/>
        <dbReference type="ChEBI" id="CHEBI:29950"/>
        <dbReference type="ChEBI" id="CHEBI:45764"/>
        <dbReference type="ChEBI" id="CHEBI:50058"/>
        <dbReference type="EC" id="1.8.4.12"/>
    </reaction>
</comment>
<evidence type="ECO:0000256" key="7">
    <source>
        <dbReference type="ARBA" id="ARBA00048488"/>
    </source>
</evidence>
<sequence length="134" mass="15032">MSDLTKKDDEYWRDKLDAEQFRICREKGTERPFTGEYCDSKEPGTYLCRCCAEPLFESATKYDSGSGWPSFFQPIKGDAVGEIKDVSHGMVRVEVVCHNCGCHLGHVFPDGPKPTGLRYCINSASIQLQKEGAE</sequence>
<dbReference type="NCBIfam" id="TIGR00357">
    <property type="entry name" value="peptide-methionine (R)-S-oxide reductase MsrB"/>
    <property type="match status" value="1"/>
</dbReference>
<evidence type="ECO:0000313" key="12">
    <source>
        <dbReference type="Proteomes" id="UP001169760"/>
    </source>
</evidence>
<feature type="binding site" evidence="9">
    <location>
        <position position="48"/>
    </location>
    <ligand>
        <name>Zn(2+)</name>
        <dbReference type="ChEBI" id="CHEBI:29105"/>
    </ligand>
</feature>
<dbReference type="RefSeq" id="WP_216062930.1">
    <property type="nucleotide sequence ID" value="NZ_JAHKPP010000006.1"/>
</dbReference>
<evidence type="ECO:0000256" key="2">
    <source>
        <dbReference type="ARBA" id="ARBA00012499"/>
    </source>
</evidence>
<proteinExistence type="inferred from homology"/>
<evidence type="ECO:0000313" key="11">
    <source>
        <dbReference type="EMBL" id="MDO6422871.1"/>
    </source>
</evidence>